<evidence type="ECO:0000313" key="4">
    <source>
        <dbReference type="Proteomes" id="UP001597124"/>
    </source>
</evidence>
<gene>
    <name evidence="3" type="ORF">ACFQ00_10275</name>
</gene>
<evidence type="ECO:0000313" key="3">
    <source>
        <dbReference type="EMBL" id="MFD0848707.1"/>
    </source>
</evidence>
<dbReference type="PANTHER" id="PTHR42760">
    <property type="entry name" value="SHORT-CHAIN DEHYDROGENASES/REDUCTASES FAMILY MEMBER"/>
    <property type="match status" value="1"/>
</dbReference>
<dbReference type="SUPFAM" id="SSF51735">
    <property type="entry name" value="NAD(P)-binding Rossmann-fold domains"/>
    <property type="match status" value="1"/>
</dbReference>
<proteinExistence type="inferred from homology"/>
<reference evidence="4" key="1">
    <citation type="journal article" date="2019" name="Int. J. Syst. Evol. Microbiol.">
        <title>The Global Catalogue of Microorganisms (GCM) 10K type strain sequencing project: providing services to taxonomists for standard genome sequencing and annotation.</title>
        <authorList>
            <consortium name="The Broad Institute Genomics Platform"/>
            <consortium name="The Broad Institute Genome Sequencing Center for Infectious Disease"/>
            <person name="Wu L."/>
            <person name="Ma J."/>
        </authorList>
    </citation>
    <scope>NUCLEOTIDE SEQUENCE [LARGE SCALE GENOMIC DNA]</scope>
    <source>
        <strain evidence="4">CCUG 52537</strain>
    </source>
</reference>
<name>A0ABW3C4Q5_SPHXN</name>
<keyword evidence="4" id="KW-1185">Reference proteome</keyword>
<dbReference type="InterPro" id="IPR002347">
    <property type="entry name" value="SDR_fam"/>
</dbReference>
<dbReference type="PRINTS" id="PR00081">
    <property type="entry name" value="GDHRDH"/>
</dbReference>
<dbReference type="Proteomes" id="UP001597124">
    <property type="component" value="Unassembled WGS sequence"/>
</dbReference>
<comment type="similarity">
    <text evidence="1">Belongs to the short-chain dehydrogenases/reductases (SDR) family.</text>
</comment>
<dbReference type="RefSeq" id="WP_381489930.1">
    <property type="nucleotide sequence ID" value="NZ_JBHTIK010000005.1"/>
</dbReference>
<dbReference type="InterPro" id="IPR036291">
    <property type="entry name" value="NAD(P)-bd_dom_sf"/>
</dbReference>
<sequence length="242" mass="25300">MPDRKHAILVTGGNAGIGAAISQSLLEGGARVINVSRRMPDFTHERLQTIIGDLTDRADLTRICTEAAGLSITGFVHNAGVIRPAPFEAVKDDDLDHLVDLHLRAAIHIGQALLPGMKAVGKGRIVLISSRGALGLQGRTAYAATKAGMIGMARTWALELAGHGITVNVVSPGPIETDMFHELIPDGSERKRNVAASIPVGRVGTPEDVAAAVRFFLGDDTGFITGQNLFVCGGASIGSITL</sequence>
<dbReference type="Gene3D" id="3.40.50.720">
    <property type="entry name" value="NAD(P)-binding Rossmann-like Domain"/>
    <property type="match status" value="1"/>
</dbReference>
<dbReference type="PANTHER" id="PTHR42760:SF129">
    <property type="entry name" value="OXIDOREDUCTASE"/>
    <property type="match status" value="1"/>
</dbReference>
<protein>
    <submittedName>
        <fullName evidence="3">SDR family oxidoreductase</fullName>
    </submittedName>
</protein>
<organism evidence="3 4">
    <name type="scientific">Sphingosinicella xenopeptidilytica</name>
    <dbReference type="NCBI Taxonomy" id="364098"/>
    <lineage>
        <taxon>Bacteria</taxon>
        <taxon>Pseudomonadati</taxon>
        <taxon>Pseudomonadota</taxon>
        <taxon>Alphaproteobacteria</taxon>
        <taxon>Sphingomonadales</taxon>
        <taxon>Sphingosinicellaceae</taxon>
        <taxon>Sphingosinicella</taxon>
    </lineage>
</organism>
<dbReference type="PROSITE" id="PS00061">
    <property type="entry name" value="ADH_SHORT"/>
    <property type="match status" value="1"/>
</dbReference>
<evidence type="ECO:0000259" key="2">
    <source>
        <dbReference type="SMART" id="SM00822"/>
    </source>
</evidence>
<dbReference type="EMBL" id="JBHTIK010000005">
    <property type="protein sequence ID" value="MFD0848707.1"/>
    <property type="molecule type" value="Genomic_DNA"/>
</dbReference>
<dbReference type="PRINTS" id="PR00080">
    <property type="entry name" value="SDRFAMILY"/>
</dbReference>
<dbReference type="CDD" id="cd05233">
    <property type="entry name" value="SDR_c"/>
    <property type="match status" value="1"/>
</dbReference>
<dbReference type="InterPro" id="IPR020904">
    <property type="entry name" value="Sc_DH/Rdtase_CS"/>
</dbReference>
<dbReference type="Pfam" id="PF13561">
    <property type="entry name" value="adh_short_C2"/>
    <property type="match status" value="1"/>
</dbReference>
<dbReference type="InterPro" id="IPR057326">
    <property type="entry name" value="KR_dom"/>
</dbReference>
<dbReference type="SMART" id="SM00822">
    <property type="entry name" value="PKS_KR"/>
    <property type="match status" value="1"/>
</dbReference>
<feature type="domain" description="Ketoreductase" evidence="2">
    <location>
        <begin position="6"/>
        <end position="173"/>
    </location>
</feature>
<evidence type="ECO:0000256" key="1">
    <source>
        <dbReference type="ARBA" id="ARBA00006484"/>
    </source>
</evidence>
<comment type="caution">
    <text evidence="3">The sequence shown here is derived from an EMBL/GenBank/DDBJ whole genome shotgun (WGS) entry which is preliminary data.</text>
</comment>
<accession>A0ABW3C4Q5</accession>